<keyword evidence="1" id="KW-0812">Transmembrane</keyword>
<accession>A0A1I7W4P0</accession>
<dbReference type="STRING" id="7209.A0A1I7W4P0"/>
<evidence type="ECO:0000256" key="1">
    <source>
        <dbReference type="SAM" id="Phobius"/>
    </source>
</evidence>
<name>A0A1I7W4P0_LOALO</name>
<dbReference type="Proteomes" id="UP000095285">
    <property type="component" value="Unassembled WGS sequence"/>
</dbReference>
<protein>
    <submittedName>
        <fullName evidence="3">Transporter</fullName>
    </submittedName>
</protein>
<dbReference type="Pfam" id="PF16054">
    <property type="entry name" value="TMEM72"/>
    <property type="match status" value="1"/>
</dbReference>
<reference evidence="3" key="2">
    <citation type="submission" date="2016-11" db="UniProtKB">
        <authorList>
            <consortium name="WormBaseParasite"/>
        </authorList>
    </citation>
    <scope>IDENTIFICATION</scope>
</reference>
<feature type="transmembrane region" description="Helical" evidence="1">
    <location>
        <begin position="48"/>
        <end position="72"/>
    </location>
</feature>
<keyword evidence="1" id="KW-1133">Transmembrane helix</keyword>
<evidence type="ECO:0000313" key="2">
    <source>
        <dbReference type="Proteomes" id="UP000095285"/>
    </source>
</evidence>
<dbReference type="InterPro" id="IPR032055">
    <property type="entry name" value="TMEM72"/>
</dbReference>
<keyword evidence="2" id="KW-1185">Reference proteome</keyword>
<reference evidence="2" key="1">
    <citation type="submission" date="2012-04" db="EMBL/GenBank/DDBJ databases">
        <title>The Genome Sequence of Loa loa.</title>
        <authorList>
            <consortium name="The Broad Institute Genome Sequencing Platform"/>
            <consortium name="Broad Institute Genome Sequencing Center for Infectious Disease"/>
            <person name="Nutman T.B."/>
            <person name="Fink D.L."/>
            <person name="Russ C."/>
            <person name="Young S."/>
            <person name="Zeng Q."/>
            <person name="Gargeya S."/>
            <person name="Alvarado L."/>
            <person name="Berlin A."/>
            <person name="Chapman S.B."/>
            <person name="Chen Z."/>
            <person name="Freedman E."/>
            <person name="Gellesch M."/>
            <person name="Goldberg J."/>
            <person name="Griggs A."/>
            <person name="Gujja S."/>
            <person name="Heilman E.R."/>
            <person name="Heiman D."/>
            <person name="Howarth C."/>
            <person name="Mehta T."/>
            <person name="Neiman D."/>
            <person name="Pearson M."/>
            <person name="Roberts A."/>
            <person name="Saif S."/>
            <person name="Shea T."/>
            <person name="Shenoy N."/>
            <person name="Sisk P."/>
            <person name="Stolte C."/>
            <person name="Sykes S."/>
            <person name="White J."/>
            <person name="Yandava C."/>
            <person name="Haas B."/>
            <person name="Henn M.R."/>
            <person name="Nusbaum C."/>
            <person name="Birren B."/>
        </authorList>
    </citation>
    <scope>NUCLEOTIDE SEQUENCE [LARGE SCALE GENOMIC DNA]</scope>
</reference>
<proteinExistence type="predicted"/>
<feature type="transmembrane region" description="Helical" evidence="1">
    <location>
        <begin position="116"/>
        <end position="147"/>
    </location>
</feature>
<sequence length="173" mass="19307">MSNIGSGSAETGGTYTYRYYLCKYLTPIRTGFGLLTILGEGLNMLESLLVWLTSIGSILSINSFLFGIYLAFIGIPLFLLEAGYIIRLCCGVEGVCCRVFTMILKFDGIRRGLLYSFFAIFCFYPNLIKSNIAPGIFLALTAILYLLKPVQLKKMEVIHENESVVQPVRRTLS</sequence>
<keyword evidence="1" id="KW-0472">Membrane</keyword>
<dbReference type="WBParaSite" id="EN70_9582">
    <property type="protein sequence ID" value="EN70_9582"/>
    <property type="gene ID" value="EN70_9582"/>
</dbReference>
<evidence type="ECO:0000313" key="3">
    <source>
        <dbReference type="WBParaSite" id="EN70_9582"/>
    </source>
</evidence>
<dbReference type="AlphaFoldDB" id="A0A1I7W4P0"/>
<organism evidence="2 3">
    <name type="scientific">Loa loa</name>
    <name type="common">Eye worm</name>
    <name type="synonym">Filaria loa</name>
    <dbReference type="NCBI Taxonomy" id="7209"/>
    <lineage>
        <taxon>Eukaryota</taxon>
        <taxon>Metazoa</taxon>
        <taxon>Ecdysozoa</taxon>
        <taxon>Nematoda</taxon>
        <taxon>Chromadorea</taxon>
        <taxon>Rhabditida</taxon>
        <taxon>Spirurina</taxon>
        <taxon>Spiruromorpha</taxon>
        <taxon>Filarioidea</taxon>
        <taxon>Onchocercidae</taxon>
        <taxon>Loa</taxon>
    </lineage>
</organism>